<proteinExistence type="predicted"/>
<feature type="binding site" evidence="1">
    <location>
        <position position="95"/>
    </location>
    <ligand>
        <name>a divalent metal cation</name>
        <dbReference type="ChEBI" id="CHEBI:60240"/>
        <label>1</label>
    </ligand>
</feature>
<dbReference type="GO" id="GO:0016788">
    <property type="term" value="F:hydrolase activity, acting on ester bonds"/>
    <property type="evidence" value="ECO:0007669"/>
    <property type="project" value="InterPro"/>
</dbReference>
<feature type="binding site" evidence="1">
    <location>
        <position position="159"/>
    </location>
    <ligand>
        <name>a divalent metal cation</name>
        <dbReference type="ChEBI" id="CHEBI:60240"/>
        <label>2</label>
    </ligand>
</feature>
<protein>
    <submittedName>
        <fullName evidence="2">TatD-related deoxyribonuclease</fullName>
    </submittedName>
</protein>
<sequence length="255" mass="28555">MTAASTRSTPQWVDFHCHLDLYPDHEALIAECDRERVATLAVTTTPKAWPRNRELTQNSPHVRVALGLHPQLVAERESELALLERYLPDTRYVGEIGLDAGPRFYRSFPAQERVFDHILRACAEHGDKILTIHSVRSVAKVLGHLERALPVDRGQAVLHWFTGTAAEARRAVEMGCFFSVNAEMLRSAKHRKLISGLPLERVLTETDGPFVVEDGQPTRPRDVARTVSELAVLLSLPIESVAAQILHNLKRLVTT</sequence>
<dbReference type="InterPro" id="IPR049677">
    <property type="entry name" value="QatD"/>
</dbReference>
<dbReference type="PIRSF" id="PIRSF005902">
    <property type="entry name" value="DNase_TatD"/>
    <property type="match status" value="1"/>
</dbReference>
<dbReference type="Pfam" id="PF01026">
    <property type="entry name" value="TatD_DNase"/>
    <property type="match status" value="1"/>
</dbReference>
<gene>
    <name evidence="2" type="ORF">BN2476_1610011</name>
</gene>
<dbReference type="EMBL" id="CYGY02000161">
    <property type="protein sequence ID" value="SIT51995.1"/>
    <property type="molecule type" value="Genomic_DNA"/>
</dbReference>
<keyword evidence="3" id="KW-1185">Reference proteome</keyword>
<dbReference type="NCBIfam" id="NF041926">
    <property type="entry name" value="QatD"/>
    <property type="match status" value="1"/>
</dbReference>
<dbReference type="OrthoDB" id="9810005at2"/>
<feature type="binding site" evidence="1">
    <location>
        <position position="207"/>
    </location>
    <ligand>
        <name>a divalent metal cation</name>
        <dbReference type="ChEBI" id="CHEBI:60240"/>
        <label>1</label>
    </ligand>
</feature>
<name>A0A1N7SX54_9BURK</name>
<feature type="binding site" evidence="1">
    <location>
        <position position="133"/>
    </location>
    <ligand>
        <name>a divalent metal cation</name>
        <dbReference type="ChEBI" id="CHEBI:60240"/>
        <label>2</label>
    </ligand>
</feature>
<dbReference type="SUPFAM" id="SSF51556">
    <property type="entry name" value="Metallo-dependent hydrolases"/>
    <property type="match status" value="1"/>
</dbReference>
<accession>A0A1N7SX54</accession>
<dbReference type="InterPro" id="IPR032466">
    <property type="entry name" value="Metal_Hydrolase"/>
</dbReference>
<evidence type="ECO:0000313" key="3">
    <source>
        <dbReference type="Proteomes" id="UP000195569"/>
    </source>
</evidence>
<dbReference type="GO" id="GO:0046872">
    <property type="term" value="F:metal ion binding"/>
    <property type="evidence" value="ECO:0007669"/>
    <property type="project" value="UniProtKB-KW"/>
</dbReference>
<dbReference type="InterPro" id="IPR001130">
    <property type="entry name" value="TatD-like"/>
</dbReference>
<dbReference type="PANTHER" id="PTHR46124:SF2">
    <property type="entry name" value="D-AMINOACYL-TRNA DEACYLASE"/>
    <property type="match status" value="1"/>
</dbReference>
<dbReference type="AlphaFoldDB" id="A0A1N7SX54"/>
<evidence type="ECO:0000313" key="2">
    <source>
        <dbReference type="EMBL" id="SIT51995.1"/>
    </source>
</evidence>
<dbReference type="Proteomes" id="UP000195569">
    <property type="component" value="Unassembled WGS sequence"/>
</dbReference>
<feature type="binding site" evidence="1">
    <location>
        <position position="18"/>
    </location>
    <ligand>
        <name>a divalent metal cation</name>
        <dbReference type="ChEBI" id="CHEBI:60240"/>
        <label>1</label>
    </ligand>
</feature>
<organism evidence="2 3">
    <name type="scientific">Paraburkholderia piptadeniae</name>
    <dbReference type="NCBI Taxonomy" id="1701573"/>
    <lineage>
        <taxon>Bacteria</taxon>
        <taxon>Pseudomonadati</taxon>
        <taxon>Pseudomonadota</taxon>
        <taxon>Betaproteobacteria</taxon>
        <taxon>Burkholderiales</taxon>
        <taxon>Burkholderiaceae</taxon>
        <taxon>Paraburkholderia</taxon>
    </lineage>
</organism>
<comment type="caution">
    <text evidence="2">The sequence shown here is derived from an EMBL/GenBank/DDBJ whole genome shotgun (WGS) entry which is preliminary data.</text>
</comment>
<feature type="binding site" evidence="1">
    <location>
        <position position="16"/>
    </location>
    <ligand>
        <name>a divalent metal cation</name>
        <dbReference type="ChEBI" id="CHEBI:60240"/>
        <label>1</label>
    </ligand>
</feature>
<dbReference type="RefSeq" id="WP_087740313.1">
    <property type="nucleotide sequence ID" value="NZ_CYGY02000161.1"/>
</dbReference>
<dbReference type="CDD" id="cd01310">
    <property type="entry name" value="TatD_DNAse"/>
    <property type="match status" value="1"/>
</dbReference>
<reference evidence="2" key="1">
    <citation type="submission" date="2016-12" db="EMBL/GenBank/DDBJ databases">
        <authorList>
            <person name="Moulin L."/>
        </authorList>
    </citation>
    <scope>NUCLEOTIDE SEQUENCE [LARGE SCALE GENOMIC DNA]</scope>
    <source>
        <strain evidence="2">STM 7183</strain>
    </source>
</reference>
<evidence type="ECO:0000256" key="1">
    <source>
        <dbReference type="PIRSR" id="PIRSR005902-1"/>
    </source>
</evidence>
<dbReference type="Gene3D" id="3.20.20.140">
    <property type="entry name" value="Metal-dependent hydrolases"/>
    <property type="match status" value="1"/>
</dbReference>
<keyword evidence="1" id="KW-0479">Metal-binding</keyword>
<dbReference type="PANTHER" id="PTHR46124">
    <property type="entry name" value="D-AMINOACYL-TRNA DEACYLASE"/>
    <property type="match status" value="1"/>
</dbReference>